<dbReference type="GO" id="GO:0003676">
    <property type="term" value="F:nucleic acid binding"/>
    <property type="evidence" value="ECO:0007669"/>
    <property type="project" value="InterPro"/>
</dbReference>
<organism evidence="1">
    <name type="scientific">Rhizophagus irregularis (strain DAOM 181602 / DAOM 197198 / MUCL 43194)</name>
    <name type="common">Arbuscular mycorrhizal fungus</name>
    <name type="synonym">Glomus intraradices</name>
    <dbReference type="NCBI Taxonomy" id="747089"/>
    <lineage>
        <taxon>Eukaryota</taxon>
        <taxon>Fungi</taxon>
        <taxon>Fungi incertae sedis</taxon>
        <taxon>Mucoromycota</taxon>
        <taxon>Glomeromycotina</taxon>
        <taxon>Glomeromycetes</taxon>
        <taxon>Glomerales</taxon>
        <taxon>Glomeraceae</taxon>
        <taxon>Rhizophagus</taxon>
    </lineage>
</organism>
<dbReference type="EMBL" id="KI280850">
    <property type="protein sequence ID" value="ESA16692.1"/>
    <property type="molecule type" value="Genomic_DNA"/>
</dbReference>
<dbReference type="HOGENOM" id="CLU_2997578_0_0_1"/>
<dbReference type="InterPro" id="IPR036397">
    <property type="entry name" value="RNaseH_sf"/>
</dbReference>
<accession>U9UAI5</accession>
<dbReference type="Gene3D" id="3.30.420.10">
    <property type="entry name" value="Ribonuclease H-like superfamily/Ribonuclease H"/>
    <property type="match status" value="1"/>
</dbReference>
<sequence>MPTYYDKNLRKWPYISKWTLLHIPPYHCELQPIEGVWSTVLERCLDKAKEYKDLSFM</sequence>
<proteinExistence type="predicted"/>
<protein>
    <recommendedName>
        <fullName evidence="2">Tc1-like transposase DDE domain-containing protein</fullName>
    </recommendedName>
</protein>
<name>U9UAI5_RHIID</name>
<evidence type="ECO:0008006" key="2">
    <source>
        <dbReference type="Google" id="ProtNLM"/>
    </source>
</evidence>
<gene>
    <name evidence="1" type="ORF">GLOINDRAFT_2445</name>
</gene>
<reference evidence="1" key="1">
    <citation type="submission" date="2013-07" db="EMBL/GenBank/DDBJ databases">
        <title>The genome of an arbuscular mycorrhizal fungus provides insights into the evolution of the oldest plant symbiosis.</title>
        <authorList>
            <consortium name="DOE Joint Genome Institute"/>
            <person name="Tisserant E."/>
            <person name="Malbreil M."/>
            <person name="Kuo A."/>
            <person name="Kohler A."/>
            <person name="Symeonidi A."/>
            <person name="Balestrini R."/>
            <person name="Charron P."/>
            <person name="Duensing N."/>
            <person name="Frei-dit-Frey N."/>
            <person name="Gianinazzi-Pearson V."/>
            <person name="Gilbert B."/>
            <person name="Handa Y."/>
            <person name="Hijri M."/>
            <person name="Kaul R."/>
            <person name="Kawaguchi M."/>
            <person name="Krajinski F."/>
            <person name="Lammers P."/>
            <person name="Lapierre D."/>
            <person name="Masclaux F.G."/>
            <person name="Murat C."/>
            <person name="Morin E."/>
            <person name="Ndikumana S."/>
            <person name="Pagni M."/>
            <person name="Petitpierre D."/>
            <person name="Requena N."/>
            <person name="Rosikiewicz P."/>
            <person name="Riley R."/>
            <person name="Saito K."/>
            <person name="San Clemente H."/>
            <person name="Shapiro H."/>
            <person name="van Tuinen D."/>
            <person name="Becard G."/>
            <person name="Bonfante P."/>
            <person name="Paszkowski U."/>
            <person name="Shachar-Hill Y."/>
            <person name="Young J.P."/>
            <person name="Sanders I.R."/>
            <person name="Henrissat B."/>
            <person name="Rensing S.A."/>
            <person name="Grigoriev I.V."/>
            <person name="Corradi N."/>
            <person name="Roux C."/>
            <person name="Martin F."/>
        </authorList>
    </citation>
    <scope>NUCLEOTIDE SEQUENCE</scope>
    <source>
        <strain evidence="1">DAOM 197198</strain>
    </source>
</reference>
<dbReference type="AlphaFoldDB" id="U9UAI5"/>
<evidence type="ECO:0000313" key="1">
    <source>
        <dbReference type="EMBL" id="ESA16692.1"/>
    </source>
</evidence>